<keyword evidence="6 7" id="KW-0472">Membrane</keyword>
<dbReference type="InterPro" id="IPR011701">
    <property type="entry name" value="MFS"/>
</dbReference>
<feature type="transmembrane region" description="Helical" evidence="7">
    <location>
        <begin position="144"/>
        <end position="163"/>
    </location>
</feature>
<evidence type="ECO:0000256" key="2">
    <source>
        <dbReference type="ARBA" id="ARBA00004141"/>
    </source>
</evidence>
<name>A0ABT2AT44_9BURK</name>
<comment type="function">
    <text evidence="1">Resistance to tetracycline by an active tetracycline efflux. This is an energy-dependent process that decreases the accumulation of the antibiotic in whole cells. This protein functions as a metal-tetracycline/H(+) antiporter.</text>
</comment>
<dbReference type="PRINTS" id="PR01035">
    <property type="entry name" value="TCRTETA"/>
</dbReference>
<feature type="transmembrane region" description="Helical" evidence="7">
    <location>
        <begin position="21"/>
        <end position="43"/>
    </location>
</feature>
<keyword evidence="10" id="KW-1185">Reference proteome</keyword>
<gene>
    <name evidence="9" type="ORF">NX780_23965</name>
</gene>
<feature type="transmembrane region" description="Helical" evidence="7">
    <location>
        <begin position="175"/>
        <end position="193"/>
    </location>
</feature>
<feature type="transmembrane region" description="Helical" evidence="7">
    <location>
        <begin position="55"/>
        <end position="75"/>
    </location>
</feature>
<dbReference type="InterPro" id="IPR036259">
    <property type="entry name" value="MFS_trans_sf"/>
</dbReference>
<organism evidence="9 10">
    <name type="scientific">Massilia agri</name>
    <dbReference type="NCBI Taxonomy" id="1886785"/>
    <lineage>
        <taxon>Bacteria</taxon>
        <taxon>Pseudomonadati</taxon>
        <taxon>Pseudomonadota</taxon>
        <taxon>Betaproteobacteria</taxon>
        <taxon>Burkholderiales</taxon>
        <taxon>Oxalobacteraceae</taxon>
        <taxon>Telluria group</taxon>
        <taxon>Massilia</taxon>
    </lineage>
</organism>
<evidence type="ECO:0000259" key="8">
    <source>
        <dbReference type="PROSITE" id="PS50850"/>
    </source>
</evidence>
<proteinExistence type="inferred from homology"/>
<dbReference type="Gene3D" id="1.20.1250.20">
    <property type="entry name" value="MFS general substrate transporter like domains"/>
    <property type="match status" value="1"/>
</dbReference>
<protein>
    <submittedName>
        <fullName evidence="9">MFS transporter</fullName>
    </submittedName>
</protein>
<keyword evidence="4 7" id="KW-0812">Transmembrane</keyword>
<comment type="similarity">
    <text evidence="3">Belongs to the major facilitator superfamily. TCR/Tet family.</text>
</comment>
<feature type="transmembrane region" description="Helical" evidence="7">
    <location>
        <begin position="225"/>
        <end position="247"/>
    </location>
</feature>
<dbReference type="EMBL" id="JANUHA010000028">
    <property type="protein sequence ID" value="MCS0599408.1"/>
    <property type="molecule type" value="Genomic_DNA"/>
</dbReference>
<feature type="transmembrane region" description="Helical" evidence="7">
    <location>
        <begin position="87"/>
        <end position="105"/>
    </location>
</feature>
<evidence type="ECO:0000256" key="6">
    <source>
        <dbReference type="ARBA" id="ARBA00023136"/>
    </source>
</evidence>
<evidence type="ECO:0000313" key="9">
    <source>
        <dbReference type="EMBL" id="MCS0599408.1"/>
    </source>
</evidence>
<feature type="transmembrane region" description="Helical" evidence="7">
    <location>
        <begin position="298"/>
        <end position="316"/>
    </location>
</feature>
<comment type="subcellular location">
    <subcellularLocation>
        <location evidence="2">Membrane</location>
        <topology evidence="2">Multi-pass membrane protein</topology>
    </subcellularLocation>
</comment>
<keyword evidence="5 7" id="KW-1133">Transmembrane helix</keyword>
<accession>A0ABT2AT44</accession>
<evidence type="ECO:0000256" key="3">
    <source>
        <dbReference type="ARBA" id="ARBA00007520"/>
    </source>
</evidence>
<dbReference type="PROSITE" id="PS00216">
    <property type="entry name" value="SUGAR_TRANSPORT_1"/>
    <property type="match status" value="1"/>
</dbReference>
<evidence type="ECO:0000256" key="7">
    <source>
        <dbReference type="SAM" id="Phobius"/>
    </source>
</evidence>
<dbReference type="InterPro" id="IPR001958">
    <property type="entry name" value="Tet-R_TetA/multi-R_MdtG-like"/>
</dbReference>
<comment type="caution">
    <text evidence="9">The sequence shown here is derived from an EMBL/GenBank/DDBJ whole genome shotgun (WGS) entry which is preliminary data.</text>
</comment>
<feature type="transmembrane region" description="Helical" evidence="7">
    <location>
        <begin position="111"/>
        <end position="132"/>
    </location>
</feature>
<dbReference type="Pfam" id="PF07690">
    <property type="entry name" value="MFS_1"/>
    <property type="match status" value="1"/>
</dbReference>
<dbReference type="PROSITE" id="PS50850">
    <property type="entry name" value="MFS"/>
    <property type="match status" value="1"/>
</dbReference>
<reference evidence="9 10" key="1">
    <citation type="submission" date="2022-08" db="EMBL/GenBank/DDBJ databases">
        <title>Reclassification of Massilia species as members of the genera Telluria, Duganella, Pseudoduganella, Mokoshia gen. nov. and Zemynaea gen. nov. using orthogonal and non-orthogonal genome-based approaches.</title>
        <authorList>
            <person name="Bowman J.P."/>
        </authorList>
    </citation>
    <scope>NUCLEOTIDE SEQUENCE [LARGE SCALE GENOMIC DNA]</scope>
    <source>
        <strain evidence="9 10">JCM 31661</strain>
    </source>
</reference>
<dbReference type="CDD" id="cd17330">
    <property type="entry name" value="MFS_SLC46_TetA_like"/>
    <property type="match status" value="1"/>
</dbReference>
<evidence type="ECO:0000256" key="1">
    <source>
        <dbReference type="ARBA" id="ARBA00003279"/>
    </source>
</evidence>
<dbReference type="PANTHER" id="PTHR24002:SF3">
    <property type="entry name" value="SOLUTE CARRIER FAMILY 22 MEMBER 18"/>
    <property type="match status" value="1"/>
</dbReference>
<evidence type="ECO:0000256" key="4">
    <source>
        <dbReference type="ARBA" id="ARBA00022692"/>
    </source>
</evidence>
<dbReference type="InterPro" id="IPR020846">
    <property type="entry name" value="MFS_dom"/>
</dbReference>
<feature type="transmembrane region" description="Helical" evidence="7">
    <location>
        <begin position="267"/>
        <end position="289"/>
    </location>
</feature>
<feature type="domain" description="Major facilitator superfamily (MFS) profile" evidence="8">
    <location>
        <begin position="21"/>
        <end position="410"/>
    </location>
</feature>
<dbReference type="Proteomes" id="UP001206572">
    <property type="component" value="Unassembled WGS sequence"/>
</dbReference>
<evidence type="ECO:0000256" key="5">
    <source>
        <dbReference type="ARBA" id="ARBA00022989"/>
    </source>
</evidence>
<dbReference type="PANTHER" id="PTHR24002">
    <property type="entry name" value="SOLUTE CARRIER FAMILY 22 MEMBER 18"/>
    <property type="match status" value="1"/>
</dbReference>
<dbReference type="InterPro" id="IPR005829">
    <property type="entry name" value="Sugar_transporter_CS"/>
</dbReference>
<evidence type="ECO:0000313" key="10">
    <source>
        <dbReference type="Proteomes" id="UP001206572"/>
    </source>
</evidence>
<dbReference type="RefSeq" id="WP_258830405.1">
    <property type="nucleotide sequence ID" value="NZ_JANUHA010000028.1"/>
</dbReference>
<sequence length="420" mass="43157">MPARDRQQAGRGKPGTLDWRMILPVFAVVSLVAAGMSCVMPVLPFLVRDMGGSPTVIGIVIAVEALSQFCSAPLLGQLADRFGRKRILLASQILAAASLLLLSSAPNIAVILFARLLFGLSAGNLAAAAAYVTEHSDARDRRQAIGIVMGGVGLGGIVGAGLAGQLSGASLTRPVHAALLSTLLAAVLTFVLLRDSRPAPHLDTGAGTGTAGGKISLRALLDTPAVRLLIGVMLCHFFAYGMVISQLPVFLADTFVWNGHPFGPKELSYLMMADGVVNVLVQILVLGWLSRRFTERTLIVLIFAVSGAGFLAAGLATSIPVLAFAVVCVGAADALAKPTYLAALSVHVPAQRQGVVMGSVQALIAVADAASPVVGGFILGYALYGVWIGVALAVALTGAVVTLARLQVDKAGYLTKPGAG</sequence>
<feature type="transmembrane region" description="Helical" evidence="7">
    <location>
        <begin position="384"/>
        <end position="406"/>
    </location>
</feature>
<dbReference type="SUPFAM" id="SSF103473">
    <property type="entry name" value="MFS general substrate transporter"/>
    <property type="match status" value="1"/>
</dbReference>